<evidence type="ECO:0000313" key="6">
    <source>
        <dbReference type="Proteomes" id="UP000677457"/>
    </source>
</evidence>
<feature type="region of interest" description="Disordered" evidence="2">
    <location>
        <begin position="273"/>
        <end position="292"/>
    </location>
</feature>
<proteinExistence type="predicted"/>
<name>A0A542XJV6_SALAC</name>
<sequence length="292" mass="32980">MGVETGPVRPSASWWLRFNAWLDRIWRAFIRALSPPEPLPPVPVSPAPAPPPPQMRGRRTLQTPLVVPASGYVFTFRVHATFHWSAEGVYQEQLSSLMDALAPYPVRRLKALAARHARNHAPHRARELEQELQQALTEGGPWPFAWRGIAATCRPYVSVELDEQVKEAVRPYWEQLIRLDCEHDVRVRRAEYTERLSRQWTDILTDLLGSPAAAGAAEMTEKELAEVVGRIVAEQRAAAEKLEDMMAEKANSTDMQERCEHFEQLRERLERRADGLFHSASTVPAGDGDGPV</sequence>
<keyword evidence="6" id="KW-1185">Reference proteome</keyword>
<evidence type="ECO:0000256" key="1">
    <source>
        <dbReference type="SAM" id="Coils"/>
    </source>
</evidence>
<evidence type="ECO:0000313" key="5">
    <source>
        <dbReference type="Proteomes" id="UP000315983"/>
    </source>
</evidence>
<accession>A0A542XJV6</accession>
<comment type="caution">
    <text evidence="4">The sequence shown here is derived from an EMBL/GenBank/DDBJ whole genome shotgun (WGS) entry which is preliminary data.</text>
</comment>
<keyword evidence="1" id="KW-0175">Coiled coil</keyword>
<evidence type="ECO:0000256" key="2">
    <source>
        <dbReference type="SAM" id="MobiDB-lite"/>
    </source>
</evidence>
<gene>
    <name evidence="4" type="ORF">FB564_1223</name>
    <name evidence="3" type="ORF">Sar04_13800</name>
</gene>
<organism evidence="4 5">
    <name type="scientific">Salinispora arenicola</name>
    <dbReference type="NCBI Taxonomy" id="168697"/>
    <lineage>
        <taxon>Bacteria</taxon>
        <taxon>Bacillati</taxon>
        <taxon>Actinomycetota</taxon>
        <taxon>Actinomycetes</taxon>
        <taxon>Micromonosporales</taxon>
        <taxon>Micromonosporaceae</taxon>
        <taxon>Salinispora</taxon>
    </lineage>
</organism>
<reference evidence="3 6" key="2">
    <citation type="submission" date="2021-03" db="EMBL/GenBank/DDBJ databases">
        <title>Whole genome shotgun sequence of Salinispora arenicola NBRC 105043.</title>
        <authorList>
            <person name="Komaki H."/>
            <person name="Tamura T."/>
        </authorList>
    </citation>
    <scope>NUCLEOTIDE SEQUENCE [LARGE SCALE GENOMIC DNA]</scope>
    <source>
        <strain evidence="3 6">NBRC 105043</strain>
    </source>
</reference>
<feature type="coiled-coil region" evidence="1">
    <location>
        <begin position="232"/>
        <end position="272"/>
    </location>
</feature>
<evidence type="ECO:0000313" key="3">
    <source>
        <dbReference type="EMBL" id="GIM83747.1"/>
    </source>
</evidence>
<dbReference type="AlphaFoldDB" id="A0A542XJV6"/>
<dbReference type="Proteomes" id="UP000677457">
    <property type="component" value="Unassembled WGS sequence"/>
</dbReference>
<dbReference type="EMBL" id="BOQM01000009">
    <property type="protein sequence ID" value="GIM83747.1"/>
    <property type="molecule type" value="Genomic_DNA"/>
</dbReference>
<protein>
    <submittedName>
        <fullName evidence="4">Uncharacterized protein</fullName>
    </submittedName>
</protein>
<evidence type="ECO:0000313" key="4">
    <source>
        <dbReference type="EMBL" id="TQL36145.1"/>
    </source>
</evidence>
<dbReference type="EMBL" id="VFOL01000001">
    <property type="protein sequence ID" value="TQL36145.1"/>
    <property type="molecule type" value="Genomic_DNA"/>
</dbReference>
<dbReference type="Proteomes" id="UP000315983">
    <property type="component" value="Unassembled WGS sequence"/>
</dbReference>
<reference evidence="4 5" key="1">
    <citation type="submission" date="2019-06" db="EMBL/GenBank/DDBJ databases">
        <title>Sequencing the genomes of 1000 actinobacteria strains.</title>
        <authorList>
            <person name="Klenk H.-P."/>
        </authorList>
    </citation>
    <scope>NUCLEOTIDE SEQUENCE [LARGE SCALE GENOMIC DNA]</scope>
    <source>
        <strain evidence="4 5">DSM 44819</strain>
    </source>
</reference>